<dbReference type="RefSeq" id="WP_179750172.1">
    <property type="nucleotide sequence ID" value="NZ_BAAAGN010000005.1"/>
</dbReference>
<dbReference type="PANTHER" id="PTHR37298">
    <property type="entry name" value="UPF0111 PROTEIN YKAA"/>
    <property type="match status" value="1"/>
</dbReference>
<dbReference type="InterPro" id="IPR038078">
    <property type="entry name" value="PhoU-like_sf"/>
</dbReference>
<evidence type="ECO:0000313" key="3">
    <source>
        <dbReference type="Proteomes" id="UP000521922"/>
    </source>
</evidence>
<dbReference type="Proteomes" id="UP000521922">
    <property type="component" value="Unassembled WGS sequence"/>
</dbReference>
<protein>
    <recommendedName>
        <fullName evidence="4">DUF47 domain-containing protein</fullName>
    </recommendedName>
</protein>
<dbReference type="PANTHER" id="PTHR37298:SF1">
    <property type="entry name" value="UPF0111 PROTEIN YKAA"/>
    <property type="match status" value="1"/>
</dbReference>
<dbReference type="Gene3D" id="1.20.58.220">
    <property type="entry name" value="Phosphate transport system protein phou homolog 2, domain 2"/>
    <property type="match status" value="1"/>
</dbReference>
<name>A0A7Y9ATD1_9ACTN</name>
<dbReference type="InterPro" id="IPR018445">
    <property type="entry name" value="Put_Phosphate_transp_reg"/>
</dbReference>
<sequence>MRFRLTPHDTSFFDLFSAMGQVLLEGTVLLTEAIGSEPPRRAAIGLAMEDVEHRGDETGRELLRKLDTTFVTPFDREDVHELTSRLDDCLDLMQATVDLVVLVETGPLPPAVGEIVQVLSRQAELTAEAMPRLRSVTTLTDYCSEVGRLENQADQLHRRVLADLLAGGRDVFEAWRVKEVVDRLDGVADAFERVAHTVRTLAVKES</sequence>
<dbReference type="Pfam" id="PF01865">
    <property type="entry name" value="PhoU_div"/>
    <property type="match status" value="1"/>
</dbReference>
<keyword evidence="3" id="KW-1185">Reference proteome</keyword>
<accession>A0A7Y9ATD1</accession>
<comment type="caution">
    <text evidence="2">The sequence shown here is derived from an EMBL/GenBank/DDBJ whole genome shotgun (WGS) entry which is preliminary data.</text>
</comment>
<evidence type="ECO:0000313" key="2">
    <source>
        <dbReference type="EMBL" id="NYD21707.1"/>
    </source>
</evidence>
<evidence type="ECO:0000256" key="1">
    <source>
        <dbReference type="ARBA" id="ARBA00008591"/>
    </source>
</evidence>
<proteinExistence type="inferred from homology"/>
<dbReference type="AlphaFoldDB" id="A0A7Y9ATD1"/>
<organism evidence="2 3">
    <name type="scientific">Kineococcus aurantiacus</name>
    <dbReference type="NCBI Taxonomy" id="37633"/>
    <lineage>
        <taxon>Bacteria</taxon>
        <taxon>Bacillati</taxon>
        <taxon>Actinomycetota</taxon>
        <taxon>Actinomycetes</taxon>
        <taxon>Kineosporiales</taxon>
        <taxon>Kineosporiaceae</taxon>
        <taxon>Kineococcus</taxon>
    </lineage>
</organism>
<dbReference type="EMBL" id="JACCBB010000001">
    <property type="protein sequence ID" value="NYD21707.1"/>
    <property type="molecule type" value="Genomic_DNA"/>
</dbReference>
<reference evidence="2 3" key="1">
    <citation type="submission" date="2020-07" db="EMBL/GenBank/DDBJ databases">
        <title>Sequencing the genomes of 1000 actinobacteria strains.</title>
        <authorList>
            <person name="Klenk H.-P."/>
        </authorList>
    </citation>
    <scope>NUCLEOTIDE SEQUENCE [LARGE SCALE GENOMIC DNA]</scope>
    <source>
        <strain evidence="2 3">DSM 7487</strain>
    </source>
</reference>
<gene>
    <name evidence="2" type="ORF">BJ968_001247</name>
</gene>
<comment type="similarity">
    <text evidence="1">Belongs to the UPF0111 family.</text>
</comment>
<evidence type="ECO:0008006" key="4">
    <source>
        <dbReference type="Google" id="ProtNLM"/>
    </source>
</evidence>
<dbReference type="InterPro" id="IPR052912">
    <property type="entry name" value="UPF0111_domain"/>
</dbReference>